<accession>A0AAX2BJD7</accession>
<evidence type="ECO:0000256" key="1">
    <source>
        <dbReference type="ARBA" id="ARBA00022723"/>
    </source>
</evidence>
<dbReference type="EMBL" id="LT556085">
    <property type="protein sequence ID" value="SAZ58116.1"/>
    <property type="molecule type" value="Genomic_DNA"/>
</dbReference>
<dbReference type="InterPro" id="IPR036412">
    <property type="entry name" value="HAD-like_sf"/>
</dbReference>
<dbReference type="InterPro" id="IPR041492">
    <property type="entry name" value="HAD_2"/>
</dbReference>
<gene>
    <name evidence="2" type="ORF">CITRO92_2590</name>
</gene>
<dbReference type="InterPro" id="IPR023214">
    <property type="entry name" value="HAD_sf"/>
</dbReference>
<dbReference type="AlphaFoldDB" id="A0AAX2BJD7"/>
<dbReference type="Pfam" id="PF13419">
    <property type="entry name" value="HAD_2"/>
    <property type="match status" value="1"/>
</dbReference>
<proteinExistence type="predicted"/>
<name>A0AAX2BJD7_CITAM</name>
<dbReference type="RefSeq" id="WP_224788341.1">
    <property type="nucleotide sequence ID" value="NZ_CABVLR010000006.1"/>
</dbReference>
<organism evidence="2 3">
    <name type="scientific">Citrobacter amalonaticus</name>
    <dbReference type="NCBI Taxonomy" id="35703"/>
    <lineage>
        <taxon>Bacteria</taxon>
        <taxon>Pseudomonadati</taxon>
        <taxon>Pseudomonadota</taxon>
        <taxon>Gammaproteobacteria</taxon>
        <taxon>Enterobacterales</taxon>
        <taxon>Enterobacteriaceae</taxon>
        <taxon>Citrobacter</taxon>
    </lineage>
</organism>
<protein>
    <submittedName>
        <fullName evidence="2">Haloacid dehalogenase type II</fullName>
    </submittedName>
</protein>
<keyword evidence="1" id="KW-0479">Metal-binding</keyword>
<reference evidence="2 3" key="1">
    <citation type="submission" date="2016-04" db="EMBL/GenBank/DDBJ databases">
        <authorList>
            <person name="Regsiter A."/>
            <person name="William W."/>
        </authorList>
    </citation>
    <scope>NUCLEOTIDE SEQUENCE [LARGE SCALE GENOMIC DNA]</scope>
    <source>
        <strain evidence="2 3">92</strain>
    </source>
</reference>
<dbReference type="Gene3D" id="3.40.50.1000">
    <property type="entry name" value="HAD superfamily/HAD-like"/>
    <property type="match status" value="1"/>
</dbReference>
<evidence type="ECO:0000313" key="3">
    <source>
        <dbReference type="Proteomes" id="UP000245995"/>
    </source>
</evidence>
<sequence>MGLSVVTNCSARLRRIAADLVGVPFDVVVTSEQADFYKQHPEPYRLALCNTGFVPAEAIFVAGSAYDMLGTQKVGVPTYWHNRVGLTAPEGAPEPFTERATIDTLLQDIESIGRS</sequence>
<dbReference type="Proteomes" id="UP000245995">
    <property type="component" value="Chromosome CITRO92"/>
</dbReference>
<evidence type="ECO:0000313" key="2">
    <source>
        <dbReference type="EMBL" id="SAZ58116.1"/>
    </source>
</evidence>
<dbReference type="SUPFAM" id="SSF56784">
    <property type="entry name" value="HAD-like"/>
    <property type="match status" value="1"/>
</dbReference>
<dbReference type="GO" id="GO:0046872">
    <property type="term" value="F:metal ion binding"/>
    <property type="evidence" value="ECO:0007669"/>
    <property type="project" value="UniProtKB-KW"/>
</dbReference>